<dbReference type="InterPro" id="IPR003029">
    <property type="entry name" value="S1_domain"/>
</dbReference>
<dbReference type="Pfam" id="PF00575">
    <property type="entry name" value="S1"/>
    <property type="match status" value="1"/>
</dbReference>
<feature type="domain" description="RNA polymerase Rpb7-like N-terminal" evidence="9">
    <location>
        <begin position="204"/>
        <end position="259"/>
    </location>
</feature>
<evidence type="ECO:0000256" key="2">
    <source>
        <dbReference type="ARBA" id="ARBA00009307"/>
    </source>
</evidence>
<dbReference type="GeneID" id="27664655"/>
<comment type="function">
    <text evidence="6">DNA-dependent RNA polymerase which catalyzes the transcription of DNA into RNA using the four ribonucleoside triphosphates as substrates.</text>
</comment>
<name>A0A0F2MAN3_SPOSC</name>
<proteinExistence type="inferred from homology"/>
<dbReference type="SUPFAM" id="SSF50249">
    <property type="entry name" value="Nucleic acid-binding proteins"/>
    <property type="match status" value="1"/>
</dbReference>
<evidence type="ECO:0000256" key="6">
    <source>
        <dbReference type="RuleBase" id="RU369086"/>
    </source>
</evidence>
<evidence type="ECO:0000259" key="8">
    <source>
        <dbReference type="Pfam" id="PF00575"/>
    </source>
</evidence>
<accession>A0A0F2MAN3</accession>
<dbReference type="FunFam" id="2.40.50.140:FF:000043">
    <property type="entry name" value="DNA-directed RNA polymerase II subunit RPB7"/>
    <property type="match status" value="1"/>
</dbReference>
<dbReference type="KEGG" id="ssck:SPSK_02509"/>
<keyword evidence="7" id="KW-0732">Signal</keyword>
<organism evidence="10 11">
    <name type="scientific">Sporothrix schenckii 1099-18</name>
    <dbReference type="NCBI Taxonomy" id="1397361"/>
    <lineage>
        <taxon>Eukaryota</taxon>
        <taxon>Fungi</taxon>
        <taxon>Dikarya</taxon>
        <taxon>Ascomycota</taxon>
        <taxon>Pezizomycotina</taxon>
        <taxon>Sordariomycetes</taxon>
        <taxon>Sordariomycetidae</taxon>
        <taxon>Ophiostomatales</taxon>
        <taxon>Ophiostomataceae</taxon>
        <taxon>Sporothrix</taxon>
    </lineage>
</organism>
<feature type="chain" id="PRO_5002455237" description="DNA-directed RNA polymerase subunit" evidence="7">
    <location>
        <begin position="41"/>
        <end position="434"/>
    </location>
</feature>
<comment type="similarity">
    <text evidence="2">Belongs to the eukaryotic RPB7/RPC8 RNA polymerase subunit family.</text>
</comment>
<dbReference type="Pfam" id="PF03876">
    <property type="entry name" value="SHS2_Rpb7-N"/>
    <property type="match status" value="1"/>
</dbReference>
<dbReference type="GO" id="GO:0031369">
    <property type="term" value="F:translation initiation factor binding"/>
    <property type="evidence" value="ECO:0007669"/>
    <property type="project" value="TreeGrafter"/>
</dbReference>
<evidence type="ECO:0000256" key="5">
    <source>
        <dbReference type="ARBA" id="ARBA00023242"/>
    </source>
</evidence>
<dbReference type="EMBL" id="AXCR01000006">
    <property type="protein sequence ID" value="KJR86753.1"/>
    <property type="molecule type" value="Genomic_DNA"/>
</dbReference>
<dbReference type="GO" id="GO:0005665">
    <property type="term" value="C:RNA polymerase II, core complex"/>
    <property type="evidence" value="ECO:0007669"/>
    <property type="project" value="UniProtKB-ARBA"/>
</dbReference>
<comment type="caution">
    <text evidence="10">The sequence shown here is derived from an EMBL/GenBank/DDBJ whole genome shotgun (WGS) entry which is preliminary data.</text>
</comment>
<evidence type="ECO:0000256" key="4">
    <source>
        <dbReference type="ARBA" id="ARBA00023163"/>
    </source>
</evidence>
<dbReference type="GO" id="GO:0003727">
    <property type="term" value="F:single-stranded RNA binding"/>
    <property type="evidence" value="ECO:0007669"/>
    <property type="project" value="TreeGrafter"/>
</dbReference>
<dbReference type="FunFam" id="3.30.1490.120:FF:000001">
    <property type="entry name" value="DNA-directed RNA polymerase II subunit RPB7"/>
    <property type="match status" value="1"/>
</dbReference>
<dbReference type="OrthoDB" id="1162399at2759"/>
<dbReference type="InterPro" id="IPR045113">
    <property type="entry name" value="Rpb7-like"/>
</dbReference>
<feature type="signal peptide" evidence="7">
    <location>
        <begin position="1"/>
        <end position="40"/>
    </location>
</feature>
<dbReference type="Gene3D" id="3.30.1490.120">
    <property type="entry name" value="RNA polymerase Rpb7-like, N-terminal domain"/>
    <property type="match status" value="1"/>
</dbReference>
<evidence type="ECO:0000256" key="3">
    <source>
        <dbReference type="ARBA" id="ARBA00022478"/>
    </source>
</evidence>
<dbReference type="PANTHER" id="PTHR12709:SF4">
    <property type="entry name" value="DNA-DIRECTED RNA POLYMERASE II SUBUNIT RPB7"/>
    <property type="match status" value="1"/>
</dbReference>
<comment type="subcellular location">
    <subcellularLocation>
        <location evidence="1 6">Nucleus</location>
    </subcellularLocation>
</comment>
<dbReference type="CDD" id="cd04462">
    <property type="entry name" value="S1_RNAPII_Rpb7"/>
    <property type="match status" value="1"/>
</dbReference>
<dbReference type="RefSeq" id="XP_016589429.1">
    <property type="nucleotide sequence ID" value="XM_016729378.1"/>
</dbReference>
<evidence type="ECO:0000313" key="11">
    <source>
        <dbReference type="Proteomes" id="UP000033710"/>
    </source>
</evidence>
<feature type="domain" description="S1 motif" evidence="8">
    <location>
        <begin position="274"/>
        <end position="349"/>
    </location>
</feature>
<sequence length="434" mass="48544">MSVFVAPTNSHRPLCDSPCSRRSSFVSLFLLELLWRICFCVPGPPSEQGGCDFRLRESTRSKKTKIKTKGYGGGSKSRKVVPPFFEPVSWFASLVRSFHLPRPVDTVCACDHGHFSALRPRRTTTTTILTTTGSDQTDSVSLAILFSVSFRYTSRATGLRTRHASGSDVAHPEALSLAQHTTYLPPLHLLILPSTAMFFLHNLERRVTLHPSYFGRNMHELVTTKLLKDVEGTCAGNYYIISIMDTFDISAGKILPGNGLAEFTVGYRAVVWRPFKGETVDAVVYSVNPHGFFAQAGPLRLFVSSHMIPSQIKYDPNATPPQFTDNEDYRIEPGTHIRVKIMGTRSEVGEMWAIGTINEDYLGYVIYTCTRTSAGTQTTTFVLARRDFVTLCLWLSLFPLLFPFADTVFPTARWDHESERVLSALQRRHGDSGK</sequence>
<dbReference type="GO" id="GO:0006367">
    <property type="term" value="P:transcription initiation at RNA polymerase II promoter"/>
    <property type="evidence" value="ECO:0007669"/>
    <property type="project" value="TreeGrafter"/>
</dbReference>
<dbReference type="SUPFAM" id="SSF88798">
    <property type="entry name" value="N-terminal, heterodimerisation domain of RBP7 (RpoE)"/>
    <property type="match status" value="1"/>
</dbReference>
<dbReference type="GO" id="GO:0045948">
    <property type="term" value="P:positive regulation of translational initiation"/>
    <property type="evidence" value="ECO:0007669"/>
    <property type="project" value="TreeGrafter"/>
</dbReference>
<evidence type="ECO:0000256" key="7">
    <source>
        <dbReference type="SAM" id="SignalP"/>
    </source>
</evidence>
<dbReference type="GO" id="GO:0003697">
    <property type="term" value="F:single-stranded DNA binding"/>
    <property type="evidence" value="ECO:0007669"/>
    <property type="project" value="TreeGrafter"/>
</dbReference>
<keyword evidence="5 6" id="KW-0539">Nucleus</keyword>
<dbReference type="GO" id="GO:0060213">
    <property type="term" value="P:positive regulation of nuclear-transcribed mRNA poly(A) tail shortening"/>
    <property type="evidence" value="ECO:0007669"/>
    <property type="project" value="TreeGrafter"/>
</dbReference>
<gene>
    <name evidence="10" type="ORF">SPSK_02509</name>
</gene>
<dbReference type="AlphaFoldDB" id="A0A0F2MAN3"/>
<evidence type="ECO:0000313" key="10">
    <source>
        <dbReference type="EMBL" id="KJR86753.1"/>
    </source>
</evidence>
<reference evidence="10 11" key="1">
    <citation type="journal article" date="2014" name="BMC Genomics">
        <title>Comparative genomics of the major fungal agents of human and animal Sporotrichosis: Sporothrix schenckii and Sporothrix brasiliensis.</title>
        <authorList>
            <person name="Teixeira M.M."/>
            <person name="de Almeida L.G."/>
            <person name="Kubitschek-Barreira P."/>
            <person name="Alves F.L."/>
            <person name="Kioshima E.S."/>
            <person name="Abadio A.K."/>
            <person name="Fernandes L."/>
            <person name="Derengowski L.S."/>
            <person name="Ferreira K.S."/>
            <person name="Souza R.C."/>
            <person name="Ruiz J.C."/>
            <person name="de Andrade N.C."/>
            <person name="Paes H.C."/>
            <person name="Nicola A.M."/>
            <person name="Albuquerque P."/>
            <person name="Gerber A.L."/>
            <person name="Martins V.P."/>
            <person name="Peconick L.D."/>
            <person name="Neto A.V."/>
            <person name="Chaucanez C.B."/>
            <person name="Silva P.A."/>
            <person name="Cunha O.L."/>
            <person name="de Oliveira F.F."/>
            <person name="dos Santos T.C."/>
            <person name="Barros A.L."/>
            <person name="Soares M.A."/>
            <person name="de Oliveira L.M."/>
            <person name="Marini M.M."/>
            <person name="Villalobos-Duno H."/>
            <person name="Cunha M.M."/>
            <person name="de Hoog S."/>
            <person name="da Silveira J.F."/>
            <person name="Henrissat B."/>
            <person name="Nino-Vega G.A."/>
            <person name="Cisalpino P.S."/>
            <person name="Mora-Montes H.M."/>
            <person name="Almeida S.R."/>
            <person name="Stajich J.E."/>
            <person name="Lopes-Bezerra L.M."/>
            <person name="Vasconcelos A.T."/>
            <person name="Felipe M.S."/>
        </authorList>
    </citation>
    <scope>NUCLEOTIDE SEQUENCE [LARGE SCALE GENOMIC DNA]</scope>
    <source>
        <strain evidence="10 11">1099-18</strain>
    </source>
</reference>
<dbReference type="InterPro" id="IPR036898">
    <property type="entry name" value="RNA_pol_Rpb7-like_N_sf"/>
</dbReference>
<reference evidence="10 11" key="2">
    <citation type="journal article" date="2015" name="Eukaryot. Cell">
        <title>Asexual propagation of a virulent clone complex in a human and feline outbreak of sporotrichosis.</title>
        <authorList>
            <person name="Teixeira Mde M."/>
            <person name="Rodrigues A.M."/>
            <person name="Tsui C.K."/>
            <person name="de Almeida L.G."/>
            <person name="Van Diepeningen A.D."/>
            <person name="van den Ende B.G."/>
            <person name="Fernandes G.F."/>
            <person name="Kano R."/>
            <person name="Hamelin R.C."/>
            <person name="Lopes-Bezerra L.M."/>
            <person name="Vasconcelos A.T."/>
            <person name="de Hoog S."/>
            <person name="de Camargo Z.P."/>
            <person name="Felipe M.S."/>
        </authorList>
    </citation>
    <scope>NUCLEOTIDE SEQUENCE [LARGE SCALE GENOMIC DNA]</scope>
    <source>
        <strain evidence="10 11">1099-18</strain>
    </source>
</reference>
<dbReference type="GO" id="GO:0000932">
    <property type="term" value="C:P-body"/>
    <property type="evidence" value="ECO:0007669"/>
    <property type="project" value="TreeGrafter"/>
</dbReference>
<evidence type="ECO:0000259" key="9">
    <source>
        <dbReference type="Pfam" id="PF03876"/>
    </source>
</evidence>
<keyword evidence="4 6" id="KW-0804">Transcription</keyword>
<dbReference type="InterPro" id="IPR005576">
    <property type="entry name" value="Rpb7-like_N"/>
</dbReference>
<dbReference type="CDD" id="cd04329">
    <property type="entry name" value="RNAP_II_Rpb7_N"/>
    <property type="match status" value="1"/>
</dbReference>
<dbReference type="InterPro" id="IPR012340">
    <property type="entry name" value="NA-bd_OB-fold"/>
</dbReference>
<protein>
    <recommendedName>
        <fullName evidence="6">DNA-directed RNA polymerase subunit</fullName>
    </recommendedName>
</protein>
<dbReference type="Gene3D" id="2.40.50.140">
    <property type="entry name" value="Nucleic acid-binding proteins"/>
    <property type="match status" value="1"/>
</dbReference>
<dbReference type="VEuPathDB" id="FungiDB:SPSK_02509"/>
<dbReference type="PANTHER" id="PTHR12709">
    <property type="entry name" value="DNA-DIRECTED RNA POLYMERASE II, III"/>
    <property type="match status" value="1"/>
</dbReference>
<evidence type="ECO:0000256" key="1">
    <source>
        <dbReference type="ARBA" id="ARBA00004123"/>
    </source>
</evidence>
<keyword evidence="3 6" id="KW-0240">DNA-directed RNA polymerase</keyword>
<dbReference type="Proteomes" id="UP000033710">
    <property type="component" value="Unassembled WGS sequence"/>
</dbReference>